<evidence type="ECO:0000313" key="11">
    <source>
        <dbReference type="Proteomes" id="UP000683246"/>
    </source>
</evidence>
<feature type="domain" description="Spore germination protein N-terminal" evidence="9">
    <location>
        <begin position="21"/>
        <end position="193"/>
    </location>
</feature>
<dbReference type="RefSeq" id="WP_212696867.1">
    <property type="nucleotide sequence ID" value="NZ_CP058649.1"/>
</dbReference>
<keyword evidence="5" id="KW-0472">Membrane</keyword>
<reference evidence="10" key="1">
    <citation type="submission" date="2020-07" db="EMBL/GenBank/DDBJ databases">
        <title>Vallitalea pronyensis genome.</title>
        <authorList>
            <person name="Postec A."/>
        </authorList>
    </citation>
    <scope>NUCLEOTIDE SEQUENCE</scope>
    <source>
        <strain evidence="10">FatNI3</strain>
    </source>
</reference>
<sequence>MKVKVSIIILLCGLLLTGCWDKVEMNDRAYVISLALDDLGDLLEVTYTIPNLPVITSQGGGEATKFVKTTKSRTLVEANRNFGKKSNLRLNFDHAKVVIFGKDFLEDDQNLRKVLDHFDRNPEYSKALLLLATKASGKSLLESVPNGEETTGIYLSQVFVNNSQETITAKTIELSDFITEMHSNDGNGVMPNIVFQDNEVIVKGLAVIKDYGLTGWMEEEHVTPYGWVLGKGRHSVVVADMEGVLVPYKISELHTNMRFSLEDGLLTIRIHIKSEGDVAEFIFEDHDKLFRNTYIDELEQAIAEQMVSQVDDLMDVLQDDYGIDIIGASNQLKMENREIWRDTKSDWQNFFSGASIIVESDVNIRRIGLSK</sequence>
<keyword evidence="4" id="KW-0732">Signal</keyword>
<evidence type="ECO:0000256" key="5">
    <source>
        <dbReference type="ARBA" id="ARBA00023136"/>
    </source>
</evidence>
<evidence type="ECO:0000256" key="7">
    <source>
        <dbReference type="ARBA" id="ARBA00023288"/>
    </source>
</evidence>
<comment type="subcellular location">
    <subcellularLocation>
        <location evidence="1">Membrane</location>
        <topology evidence="1">Lipid-anchor</topology>
    </subcellularLocation>
</comment>
<proteinExistence type="inferred from homology"/>
<keyword evidence="3" id="KW-0309">Germination</keyword>
<dbReference type="KEGG" id="vpy:HZI73_03460"/>
<protein>
    <submittedName>
        <fullName evidence="10">Ger(X)C family spore germination protein</fullName>
    </submittedName>
</protein>
<evidence type="ECO:0000313" key="10">
    <source>
        <dbReference type="EMBL" id="QUI21398.1"/>
    </source>
</evidence>
<evidence type="ECO:0000259" key="8">
    <source>
        <dbReference type="Pfam" id="PF05504"/>
    </source>
</evidence>
<dbReference type="InterPro" id="IPR057336">
    <property type="entry name" value="GerAC_N"/>
</dbReference>
<dbReference type="Pfam" id="PF05504">
    <property type="entry name" value="Spore_GerAC"/>
    <property type="match status" value="1"/>
</dbReference>
<dbReference type="GO" id="GO:0009847">
    <property type="term" value="P:spore germination"/>
    <property type="evidence" value="ECO:0007669"/>
    <property type="project" value="InterPro"/>
</dbReference>
<name>A0A8J8MHL6_9FIRM</name>
<accession>A0A8J8MHL6</accession>
<organism evidence="10 11">
    <name type="scientific">Vallitalea pronyensis</name>
    <dbReference type="NCBI Taxonomy" id="1348613"/>
    <lineage>
        <taxon>Bacteria</taxon>
        <taxon>Bacillati</taxon>
        <taxon>Bacillota</taxon>
        <taxon>Clostridia</taxon>
        <taxon>Lachnospirales</taxon>
        <taxon>Vallitaleaceae</taxon>
        <taxon>Vallitalea</taxon>
    </lineage>
</organism>
<dbReference type="PANTHER" id="PTHR35789:SF1">
    <property type="entry name" value="SPORE GERMINATION PROTEIN B3"/>
    <property type="match status" value="1"/>
</dbReference>
<dbReference type="Gene3D" id="3.30.300.210">
    <property type="entry name" value="Nutrient germinant receptor protein C, domain 3"/>
    <property type="match status" value="1"/>
</dbReference>
<evidence type="ECO:0000256" key="6">
    <source>
        <dbReference type="ARBA" id="ARBA00023139"/>
    </source>
</evidence>
<dbReference type="NCBIfam" id="TIGR02887">
    <property type="entry name" value="spore_ger_x_C"/>
    <property type="match status" value="1"/>
</dbReference>
<feature type="domain" description="Spore germination GerAC-like C-terminal" evidence="8">
    <location>
        <begin position="203"/>
        <end position="368"/>
    </location>
</feature>
<evidence type="ECO:0000259" key="9">
    <source>
        <dbReference type="Pfam" id="PF25198"/>
    </source>
</evidence>
<evidence type="ECO:0000256" key="3">
    <source>
        <dbReference type="ARBA" id="ARBA00022544"/>
    </source>
</evidence>
<evidence type="ECO:0000256" key="1">
    <source>
        <dbReference type="ARBA" id="ARBA00004635"/>
    </source>
</evidence>
<dbReference type="Proteomes" id="UP000683246">
    <property type="component" value="Chromosome"/>
</dbReference>
<dbReference type="InterPro" id="IPR038501">
    <property type="entry name" value="Spore_GerAC_C_sf"/>
</dbReference>
<dbReference type="AlphaFoldDB" id="A0A8J8MHL6"/>
<keyword evidence="7" id="KW-0449">Lipoprotein</keyword>
<dbReference type="EMBL" id="CP058649">
    <property type="protein sequence ID" value="QUI21398.1"/>
    <property type="molecule type" value="Genomic_DNA"/>
</dbReference>
<dbReference type="PROSITE" id="PS51257">
    <property type="entry name" value="PROKAR_LIPOPROTEIN"/>
    <property type="match status" value="1"/>
</dbReference>
<evidence type="ECO:0000256" key="4">
    <source>
        <dbReference type="ARBA" id="ARBA00022729"/>
    </source>
</evidence>
<gene>
    <name evidence="10" type="ORF">HZI73_03460</name>
</gene>
<keyword evidence="6" id="KW-0564">Palmitate</keyword>
<dbReference type="InterPro" id="IPR046953">
    <property type="entry name" value="Spore_GerAC-like_C"/>
</dbReference>
<evidence type="ECO:0000256" key="2">
    <source>
        <dbReference type="ARBA" id="ARBA00007886"/>
    </source>
</evidence>
<dbReference type="PANTHER" id="PTHR35789">
    <property type="entry name" value="SPORE GERMINATION PROTEIN B3"/>
    <property type="match status" value="1"/>
</dbReference>
<keyword evidence="11" id="KW-1185">Reference proteome</keyword>
<dbReference type="InterPro" id="IPR008844">
    <property type="entry name" value="Spore_GerAC-like"/>
</dbReference>
<dbReference type="GO" id="GO:0016020">
    <property type="term" value="C:membrane"/>
    <property type="evidence" value="ECO:0007669"/>
    <property type="project" value="UniProtKB-SubCell"/>
</dbReference>
<dbReference type="Pfam" id="PF25198">
    <property type="entry name" value="Spore_GerAC_N"/>
    <property type="match status" value="1"/>
</dbReference>
<comment type="similarity">
    <text evidence="2">Belongs to the GerABKC lipoprotein family.</text>
</comment>